<comment type="caution">
    <text evidence="2">The sequence shown here is derived from an EMBL/GenBank/DDBJ whole genome shotgun (WGS) entry which is preliminary data.</text>
</comment>
<feature type="region of interest" description="Disordered" evidence="1">
    <location>
        <begin position="55"/>
        <end position="136"/>
    </location>
</feature>
<accession>A0A8S1A5K6</accession>
<gene>
    <name evidence="2" type="ORF">APLA_LOCUS8797</name>
</gene>
<evidence type="ECO:0000313" key="2">
    <source>
        <dbReference type="EMBL" id="CAB3239626.1"/>
    </source>
</evidence>
<organism evidence="2 3">
    <name type="scientific">Arctia plantaginis</name>
    <name type="common">Wood tiger moth</name>
    <name type="synonym">Phalaena plantaginis</name>
    <dbReference type="NCBI Taxonomy" id="874455"/>
    <lineage>
        <taxon>Eukaryota</taxon>
        <taxon>Metazoa</taxon>
        <taxon>Ecdysozoa</taxon>
        <taxon>Arthropoda</taxon>
        <taxon>Hexapoda</taxon>
        <taxon>Insecta</taxon>
        <taxon>Pterygota</taxon>
        <taxon>Neoptera</taxon>
        <taxon>Endopterygota</taxon>
        <taxon>Lepidoptera</taxon>
        <taxon>Glossata</taxon>
        <taxon>Ditrysia</taxon>
        <taxon>Noctuoidea</taxon>
        <taxon>Erebidae</taxon>
        <taxon>Arctiinae</taxon>
        <taxon>Arctia</taxon>
    </lineage>
</organism>
<proteinExistence type="predicted"/>
<dbReference type="EMBL" id="CADEBD010000308">
    <property type="protein sequence ID" value="CAB3239626.1"/>
    <property type="molecule type" value="Genomic_DNA"/>
</dbReference>
<reference evidence="2 3" key="1">
    <citation type="submission" date="2020-04" db="EMBL/GenBank/DDBJ databases">
        <authorList>
            <person name="Wallbank WR R."/>
            <person name="Pardo Diaz C."/>
            <person name="Kozak K."/>
            <person name="Martin S."/>
            <person name="Jiggins C."/>
            <person name="Moest M."/>
            <person name="Warren A I."/>
            <person name="Byers J.R.P. K."/>
            <person name="Montejo-Kovacevich G."/>
            <person name="Yen C E."/>
        </authorList>
    </citation>
    <scope>NUCLEOTIDE SEQUENCE [LARGE SCALE GENOMIC DNA]</scope>
</reference>
<dbReference type="AlphaFoldDB" id="A0A8S1A5K6"/>
<sequence length="156" mass="16769">MAARRLVLNGLTAEVGGEACVPALAGEREAGSPDSLEFYHELELYRQLLALPPAPALSEEPAPPRRARTPDPVPTARCHDEPRRSRTPGAASAAPAAPAAERARAPPVVRPARRSERHRAPPCVTYPTHTPTRHGADDIPVDFEHFSSDVLLVSVN</sequence>
<protein>
    <submittedName>
        <fullName evidence="2">Uncharacterized protein</fullName>
    </submittedName>
</protein>
<dbReference type="Proteomes" id="UP000494256">
    <property type="component" value="Unassembled WGS sequence"/>
</dbReference>
<feature type="compositionally biased region" description="Low complexity" evidence="1">
    <location>
        <begin position="87"/>
        <end position="100"/>
    </location>
</feature>
<name>A0A8S1A5K6_ARCPL</name>
<evidence type="ECO:0000313" key="3">
    <source>
        <dbReference type="Proteomes" id="UP000494256"/>
    </source>
</evidence>
<evidence type="ECO:0000256" key="1">
    <source>
        <dbReference type="SAM" id="MobiDB-lite"/>
    </source>
</evidence>
<dbReference type="OrthoDB" id="167718at2759"/>